<accession>A0A9P4T9N8</accession>
<reference evidence="2" key="1">
    <citation type="submission" date="2019-04" db="EMBL/GenBank/DDBJ databases">
        <title>Sequencing of skin fungus with MAO and IRED activity.</title>
        <authorList>
            <person name="Marsaioli A.J."/>
            <person name="Bonatto J.M.C."/>
            <person name="Reis Junior O."/>
        </authorList>
    </citation>
    <scope>NUCLEOTIDE SEQUENCE</scope>
    <source>
        <strain evidence="2">30M1</strain>
    </source>
</reference>
<protein>
    <submittedName>
        <fullName evidence="2">Uncharacterized protein</fullName>
    </submittedName>
</protein>
<comment type="caution">
    <text evidence="2">The sequence shown here is derived from an EMBL/GenBank/DDBJ whole genome shotgun (WGS) entry which is preliminary data.</text>
</comment>
<keyword evidence="3" id="KW-1185">Reference proteome</keyword>
<dbReference type="AlphaFoldDB" id="A0A9P4T9N8"/>
<proteinExistence type="predicted"/>
<evidence type="ECO:0000313" key="3">
    <source>
        <dbReference type="Proteomes" id="UP000801428"/>
    </source>
</evidence>
<evidence type="ECO:0000313" key="2">
    <source>
        <dbReference type="EMBL" id="KAF2998840.1"/>
    </source>
</evidence>
<dbReference type="Proteomes" id="UP000801428">
    <property type="component" value="Unassembled WGS sequence"/>
</dbReference>
<gene>
    <name evidence="2" type="ORF">E8E13_002865</name>
</gene>
<sequence>MTEEEAYLDVGPNRSPHPSSLRLATRRAVECGSISSFAHLITKYWPNVEIPEEIVKDAASSPEYGKQLIALLLENRATKVAITEATMEVAAENKNGGREILLLLRNRLRQDLPVTASAVKAAVGNLSYGTEVIMSVLDQPEVDAVIDAGVLEAAAGNERYCSELIVLLLTQQPDLYPSAKAIEVAVGRETIKQKAISLLLSRKRPDLSISEHTLARAVKNREFDSGMMSLLIRQQGAENSITGELADLIAGKHDEHVVSALLDLRGVDVLITERFLKAAAENDKHHKEVMLLLTRRLGIGAQVTFEQTRTIMGHFSKEAVASFLDKQGAEVLVTKAIVEAAIV</sequence>
<dbReference type="Pfam" id="PF23397">
    <property type="entry name" value="DUF7104"/>
    <property type="match status" value="5"/>
</dbReference>
<evidence type="ECO:0000256" key="1">
    <source>
        <dbReference type="SAM" id="MobiDB-lite"/>
    </source>
</evidence>
<dbReference type="EMBL" id="SWKU01000018">
    <property type="protein sequence ID" value="KAF2998840.1"/>
    <property type="molecule type" value="Genomic_DNA"/>
</dbReference>
<dbReference type="Gene3D" id="1.20.5.340">
    <property type="match status" value="1"/>
</dbReference>
<name>A0A9P4T9N8_CURKU</name>
<feature type="region of interest" description="Disordered" evidence="1">
    <location>
        <begin position="1"/>
        <end position="20"/>
    </location>
</feature>
<dbReference type="OrthoDB" id="3941259at2759"/>
<organism evidence="2 3">
    <name type="scientific">Curvularia kusanoi</name>
    <name type="common">Cochliobolus kusanoi</name>
    <dbReference type="NCBI Taxonomy" id="90978"/>
    <lineage>
        <taxon>Eukaryota</taxon>
        <taxon>Fungi</taxon>
        <taxon>Dikarya</taxon>
        <taxon>Ascomycota</taxon>
        <taxon>Pezizomycotina</taxon>
        <taxon>Dothideomycetes</taxon>
        <taxon>Pleosporomycetidae</taxon>
        <taxon>Pleosporales</taxon>
        <taxon>Pleosporineae</taxon>
        <taxon>Pleosporaceae</taxon>
        <taxon>Curvularia</taxon>
    </lineage>
</organism>
<dbReference type="InterPro" id="IPR055530">
    <property type="entry name" value="DUF7104"/>
</dbReference>